<evidence type="ECO:0000259" key="9">
    <source>
        <dbReference type="Pfam" id="PF04535"/>
    </source>
</evidence>
<evidence type="ECO:0000256" key="2">
    <source>
        <dbReference type="ARBA" id="ARBA00007651"/>
    </source>
</evidence>
<comment type="similarity">
    <text evidence="2 8">Belongs to the Casparian strip membrane proteins (CASP) family.</text>
</comment>
<keyword evidence="4 8" id="KW-1003">Cell membrane</keyword>
<keyword evidence="6 8" id="KW-1133">Transmembrane helix</keyword>
<dbReference type="AlphaFoldDB" id="A0A9N7QZJ4"/>
<evidence type="ECO:0000256" key="5">
    <source>
        <dbReference type="ARBA" id="ARBA00022692"/>
    </source>
</evidence>
<gene>
    <name evidence="10" type="ORF">SHERM_09997</name>
</gene>
<feature type="transmembrane region" description="Helical" evidence="8">
    <location>
        <begin position="29"/>
        <end position="49"/>
    </location>
</feature>
<dbReference type="InterPro" id="IPR006702">
    <property type="entry name" value="CASP_dom"/>
</dbReference>
<dbReference type="Pfam" id="PF04535">
    <property type="entry name" value="CASP_dom"/>
    <property type="match status" value="1"/>
</dbReference>
<feature type="domain" description="Casparian strip membrane protein" evidence="9">
    <location>
        <begin position="25"/>
        <end position="174"/>
    </location>
</feature>
<evidence type="ECO:0000256" key="1">
    <source>
        <dbReference type="ARBA" id="ARBA00004651"/>
    </source>
</evidence>
<sequence length="193" mass="20353">MASVEISGEKTAAPLLPPPRNGGSAVGDLVFRFLLFASCVAAVVVMVTGKQSEFVPIIFPPFLVSRDANFNHSPALIYFVAALSVAGLYAAITTIVSFFAVLKPASYIKLVSHLVIFDVLVLGLMASATGAAGAVAYIGLKGNSHVQWRKICDIYDGFCKHIGSSVAVSLFGSVVLTLLIIISVRALSKRIPK</sequence>
<dbReference type="InterPro" id="IPR044173">
    <property type="entry name" value="CASPL"/>
</dbReference>
<evidence type="ECO:0000256" key="3">
    <source>
        <dbReference type="ARBA" id="ARBA00011489"/>
    </source>
</evidence>
<keyword evidence="5 8" id="KW-0812">Transmembrane</keyword>
<evidence type="ECO:0000256" key="4">
    <source>
        <dbReference type="ARBA" id="ARBA00022475"/>
    </source>
</evidence>
<dbReference type="PANTHER" id="PTHR36488">
    <property type="entry name" value="CASP-LIKE PROTEIN 1U1"/>
    <property type="match status" value="1"/>
</dbReference>
<evidence type="ECO:0000313" key="11">
    <source>
        <dbReference type="Proteomes" id="UP001153555"/>
    </source>
</evidence>
<name>A0A9N7QZJ4_STRHE</name>
<dbReference type="NCBIfam" id="TIGR01569">
    <property type="entry name" value="A_tha_TIGR01569"/>
    <property type="match status" value="1"/>
</dbReference>
<dbReference type="InterPro" id="IPR006459">
    <property type="entry name" value="CASP/CASPL"/>
</dbReference>
<feature type="transmembrane region" description="Helical" evidence="8">
    <location>
        <begin position="75"/>
        <end position="102"/>
    </location>
</feature>
<proteinExistence type="inferred from homology"/>
<feature type="transmembrane region" description="Helical" evidence="8">
    <location>
        <begin position="166"/>
        <end position="187"/>
    </location>
</feature>
<evidence type="ECO:0000256" key="7">
    <source>
        <dbReference type="ARBA" id="ARBA00023136"/>
    </source>
</evidence>
<feature type="transmembrane region" description="Helical" evidence="8">
    <location>
        <begin position="114"/>
        <end position="140"/>
    </location>
</feature>
<dbReference type="Proteomes" id="UP001153555">
    <property type="component" value="Unassembled WGS sequence"/>
</dbReference>
<evidence type="ECO:0000256" key="8">
    <source>
        <dbReference type="RuleBase" id="RU361233"/>
    </source>
</evidence>
<keyword evidence="7 8" id="KW-0472">Membrane</keyword>
<evidence type="ECO:0000313" key="10">
    <source>
        <dbReference type="EMBL" id="CAA0807131.1"/>
    </source>
</evidence>
<dbReference type="EMBL" id="CACSLK010000984">
    <property type="protein sequence ID" value="CAA0807131.1"/>
    <property type="molecule type" value="Genomic_DNA"/>
</dbReference>
<dbReference type="OrthoDB" id="1926504at2759"/>
<evidence type="ECO:0000256" key="6">
    <source>
        <dbReference type="ARBA" id="ARBA00022989"/>
    </source>
</evidence>
<comment type="subunit">
    <text evidence="3 8">Homodimer and heterodimers.</text>
</comment>
<accession>A0A9N7QZJ4</accession>
<organism evidence="10 11">
    <name type="scientific">Striga hermonthica</name>
    <name type="common">Purple witchweed</name>
    <name type="synonym">Buchnera hermonthica</name>
    <dbReference type="NCBI Taxonomy" id="68872"/>
    <lineage>
        <taxon>Eukaryota</taxon>
        <taxon>Viridiplantae</taxon>
        <taxon>Streptophyta</taxon>
        <taxon>Embryophyta</taxon>
        <taxon>Tracheophyta</taxon>
        <taxon>Spermatophyta</taxon>
        <taxon>Magnoliopsida</taxon>
        <taxon>eudicotyledons</taxon>
        <taxon>Gunneridae</taxon>
        <taxon>Pentapetalae</taxon>
        <taxon>asterids</taxon>
        <taxon>lamiids</taxon>
        <taxon>Lamiales</taxon>
        <taxon>Orobanchaceae</taxon>
        <taxon>Buchnereae</taxon>
        <taxon>Striga</taxon>
    </lineage>
</organism>
<reference evidence="10" key="1">
    <citation type="submission" date="2019-12" db="EMBL/GenBank/DDBJ databases">
        <authorList>
            <person name="Scholes J."/>
        </authorList>
    </citation>
    <scope>NUCLEOTIDE SEQUENCE</scope>
</reference>
<keyword evidence="11" id="KW-1185">Reference proteome</keyword>
<comment type="subcellular location">
    <subcellularLocation>
        <location evidence="1 8">Cell membrane</location>
        <topology evidence="1 8">Multi-pass membrane protein</topology>
    </subcellularLocation>
</comment>
<comment type="caution">
    <text evidence="10">The sequence shown here is derived from an EMBL/GenBank/DDBJ whole genome shotgun (WGS) entry which is preliminary data.</text>
</comment>
<protein>
    <recommendedName>
        <fullName evidence="8">CASP-like protein</fullName>
    </recommendedName>
</protein>
<dbReference type="PANTHER" id="PTHR36488:SF8">
    <property type="entry name" value="CASP-LIKE PROTEIN 1U1"/>
    <property type="match status" value="1"/>
</dbReference>
<dbReference type="GO" id="GO:0005886">
    <property type="term" value="C:plasma membrane"/>
    <property type="evidence" value="ECO:0007669"/>
    <property type="project" value="UniProtKB-SubCell"/>
</dbReference>